<sequence length="387" mass="42541">MSDALEAAPVNEAPSTTLQQEQSTALGADDGGADNWEKVEPAEIKPEPKPQTRREAIEAAADKLEKDDKAPDKPAPEQAEAKPREDATVPADKVQPDEKADPELPDADKPAKAEQEPEKKTYKAPARFLPKAQDTWANTPNAVKAEVSRMERDFEAMAREGMEDRQYRQTLKEFEDYAGKSGTKLSDALKVYTELDRHLAENPVQGVAELLKRIGMTPQQYAEIVQQNSPQYQALMMQRRAQAVPAQPQEAPEVQQLRTQLHEEQSKRVYAEVIQPFRAAHPRFDELQETIARCLNSGMIPAGLSHNERLEAAYDMAERLSPRSTSPQVNLGAPAQDPGAQTANPRAGKNLSVKGAPSSGSSASPVRRGKLSRREAIVAAMDGASRR</sequence>
<feature type="compositionally biased region" description="Polar residues" evidence="1">
    <location>
        <begin position="13"/>
        <end position="25"/>
    </location>
</feature>
<proteinExistence type="predicted"/>
<feature type="region of interest" description="Disordered" evidence="1">
    <location>
        <begin position="1"/>
        <end position="144"/>
    </location>
</feature>
<feature type="compositionally biased region" description="Basic and acidic residues" evidence="1">
    <location>
        <begin position="94"/>
        <end position="121"/>
    </location>
</feature>
<dbReference type="Proteomes" id="UP000075636">
    <property type="component" value="Unassembled WGS sequence"/>
</dbReference>
<evidence type="ECO:0000313" key="3">
    <source>
        <dbReference type="Proteomes" id="UP000075636"/>
    </source>
</evidence>
<name>A0A149TJA9_9PROT</name>
<feature type="compositionally biased region" description="Low complexity" evidence="1">
    <location>
        <begin position="352"/>
        <end position="366"/>
    </location>
</feature>
<protein>
    <submittedName>
        <fullName evidence="2">Uncharacterized protein</fullName>
    </submittedName>
</protein>
<dbReference type="PATRIC" id="fig|318683.6.peg.518"/>
<dbReference type="OrthoDB" id="7226296at2"/>
<accession>A0A149TJA9</accession>
<gene>
    <name evidence="2" type="ORF">AD945_08410</name>
</gene>
<dbReference type="AlphaFoldDB" id="A0A149TJA9"/>
<reference evidence="2 3" key="1">
    <citation type="submission" date="2015-06" db="EMBL/GenBank/DDBJ databases">
        <title>Improved classification and identification of acetic acid bacteria using matrix-assisted laser desorption/ionization time-of-flight mass spectrometry; Gluconobacter nephelii and Gluconobacter uchimurae are later heterotypic synonyms of Gluconobacter japonicus and Gluconobacter oxydans, respectively.</title>
        <authorList>
            <person name="Li L."/>
            <person name="Cleenwerck I."/>
            <person name="De Vuyst L."/>
            <person name="Vandamme P."/>
        </authorList>
    </citation>
    <scope>NUCLEOTIDE SEQUENCE [LARGE SCALE GENOMIC DNA]</scope>
    <source>
        <strain evidence="2 3">LMG 1768</strain>
    </source>
</reference>
<comment type="caution">
    <text evidence="2">The sequence shown here is derived from an EMBL/GenBank/DDBJ whole genome shotgun (WGS) entry which is preliminary data.</text>
</comment>
<evidence type="ECO:0000313" key="2">
    <source>
        <dbReference type="EMBL" id="KXV48217.1"/>
    </source>
</evidence>
<evidence type="ECO:0000256" key="1">
    <source>
        <dbReference type="SAM" id="MobiDB-lite"/>
    </source>
</evidence>
<dbReference type="EMBL" id="LHZR01000105">
    <property type="protein sequence ID" value="KXV48217.1"/>
    <property type="molecule type" value="Genomic_DNA"/>
</dbReference>
<feature type="compositionally biased region" description="Basic and acidic residues" evidence="1">
    <location>
        <begin position="35"/>
        <end position="87"/>
    </location>
</feature>
<dbReference type="RefSeq" id="WP_062107994.1">
    <property type="nucleotide sequence ID" value="NZ_LHZR01000105.1"/>
</dbReference>
<organism evidence="2 3">
    <name type="scientific">Gluconobacter albidus</name>
    <dbReference type="NCBI Taxonomy" id="318683"/>
    <lineage>
        <taxon>Bacteria</taxon>
        <taxon>Pseudomonadati</taxon>
        <taxon>Pseudomonadota</taxon>
        <taxon>Alphaproteobacteria</taxon>
        <taxon>Acetobacterales</taxon>
        <taxon>Acetobacteraceae</taxon>
        <taxon>Gluconobacter</taxon>
    </lineage>
</organism>
<feature type="region of interest" description="Disordered" evidence="1">
    <location>
        <begin position="319"/>
        <end position="387"/>
    </location>
</feature>